<evidence type="ECO:0000256" key="4">
    <source>
        <dbReference type="SAM" id="MobiDB-lite"/>
    </source>
</evidence>
<feature type="region of interest" description="Disordered" evidence="4">
    <location>
        <begin position="125"/>
        <end position="158"/>
    </location>
</feature>
<gene>
    <name evidence="7" type="ORF">BV898_14671</name>
</gene>
<reference evidence="8" key="1">
    <citation type="submission" date="2017-01" db="EMBL/GenBank/DDBJ databases">
        <title>Comparative genomics of anhydrobiosis in the tardigrade Hypsibius dujardini.</title>
        <authorList>
            <person name="Yoshida Y."/>
            <person name="Koutsovoulos G."/>
            <person name="Laetsch D."/>
            <person name="Stevens L."/>
            <person name="Kumar S."/>
            <person name="Horikawa D."/>
            <person name="Ishino K."/>
            <person name="Komine S."/>
            <person name="Tomita M."/>
            <person name="Blaxter M."/>
            <person name="Arakawa K."/>
        </authorList>
    </citation>
    <scope>NUCLEOTIDE SEQUENCE [LARGE SCALE GENOMIC DNA]</scope>
    <source>
        <strain evidence="8">Z151</strain>
    </source>
</reference>
<dbReference type="Gene3D" id="1.20.5.320">
    <property type="entry name" value="6-Phosphogluconate Dehydrogenase, domain 3"/>
    <property type="match status" value="1"/>
</dbReference>
<evidence type="ECO:0000259" key="6">
    <source>
        <dbReference type="PROSITE" id="PS51132"/>
    </source>
</evidence>
<dbReference type="EMBL" id="MTYJ01000183">
    <property type="protein sequence ID" value="OWA50146.1"/>
    <property type="molecule type" value="Genomic_DNA"/>
</dbReference>
<feature type="compositionally biased region" description="Basic and acidic residues" evidence="4">
    <location>
        <begin position="429"/>
        <end position="439"/>
    </location>
</feature>
<accession>A0A9X6NCD0</accession>
<dbReference type="PANTHER" id="PTHR23192">
    <property type="entry name" value="OLFACTOMEDIN-RELATED"/>
    <property type="match status" value="1"/>
</dbReference>
<feature type="region of interest" description="Disordered" evidence="4">
    <location>
        <begin position="284"/>
        <end position="305"/>
    </location>
</feature>
<evidence type="ECO:0000256" key="2">
    <source>
        <dbReference type="ARBA" id="ARBA00022525"/>
    </source>
</evidence>
<comment type="subcellular location">
    <subcellularLocation>
        <location evidence="1">Secreted</location>
    </subcellularLocation>
</comment>
<keyword evidence="2" id="KW-0964">Secreted</keyword>
<dbReference type="PANTHER" id="PTHR23192:SF85">
    <property type="entry name" value="GLIOMEDIN"/>
    <property type="match status" value="1"/>
</dbReference>
<comment type="caution">
    <text evidence="3">Lacks conserved residue(s) required for the propagation of feature annotation.</text>
</comment>
<dbReference type="AlphaFoldDB" id="A0A9X6NCD0"/>
<keyword evidence="5" id="KW-0812">Transmembrane</keyword>
<protein>
    <submittedName>
        <fullName evidence="7">Myocilin</fullName>
    </submittedName>
</protein>
<dbReference type="GO" id="GO:0005615">
    <property type="term" value="C:extracellular space"/>
    <property type="evidence" value="ECO:0007669"/>
    <property type="project" value="TreeGrafter"/>
</dbReference>
<evidence type="ECO:0000256" key="3">
    <source>
        <dbReference type="PROSITE-ProRule" id="PRU00446"/>
    </source>
</evidence>
<feature type="compositionally biased region" description="Polar residues" evidence="4">
    <location>
        <begin position="404"/>
        <end position="428"/>
    </location>
</feature>
<dbReference type="Pfam" id="PF02191">
    <property type="entry name" value="OLF"/>
    <property type="match status" value="1"/>
</dbReference>
<sequence>MTAGKGRYNKTAMDEVEDEEESDCTRGSGEAAVGGMRPPTARRRITFSLYLLLKLQFALFCLLVLGTGLGFYFVCRHFTQQQAQLQEHLTELSQMQQTYNKELNAFSNGQFADFFAGNNAEEGNARTWAEDGKSRSSRSGPFTASGRGTGGGQQLHSGMINRRKMKRIAAPVALRQYQGARQSSSSSSSPAEDAAHHSNIVQNDSEYVWLTSHSRIPLYALKEFCQATRAHCVQDMETFMSSPDVVRRLKGEKGERGGPGPPGHCTCNSSTLRRSIVGGEQVIIGSRGPPGPRGAKGDRGPPGPPGVCAIRCIDEDILPRSYNSLHHHLTGPQPALISTTENPYLAVGPTSTLAPPSTPEVETSTQAAVNSPEGDVTTVSHSHTSSGDMQMPEPPKIWDDKDGTTNVPHSSTTKSFSTQVWPSQSPHTQEQKMHPEEVTHSSTSDTETPPDETDLEETPGSGIPSKSEIPARKRSCFIEAIGKPVLLRSSPESDHMTAWGAVMRDAQPPSPSDANKFYITEQFTGKQLIEYATPEDFKNFRPTFKYSLPKAFRGVGHVVYNGSFFYQVDSQPVIVRYDLAKERITAKRTIEGASHSDGRYIYNSKKNYDFMDFAVDEHGLWLIYTTRDSHNPIVAHLNANTLESIFVRNVTFSHLDLGNAFVACGVFYGIGTVHFPYSHVLLAYDLLSDQHYTPPKGAIFTNPRQKSVMVDYNPRDRKIYSWDGGWQLQYPLKFSTSDSDGKS</sequence>
<dbReference type="Proteomes" id="UP000192578">
    <property type="component" value="Unassembled WGS sequence"/>
</dbReference>
<dbReference type="GO" id="GO:0007165">
    <property type="term" value="P:signal transduction"/>
    <property type="evidence" value="ECO:0007669"/>
    <property type="project" value="TreeGrafter"/>
</dbReference>
<dbReference type="SMART" id="SM00284">
    <property type="entry name" value="OLF"/>
    <property type="match status" value="1"/>
</dbReference>
<evidence type="ECO:0000256" key="1">
    <source>
        <dbReference type="ARBA" id="ARBA00004613"/>
    </source>
</evidence>
<feature type="region of interest" description="Disordered" evidence="4">
    <location>
        <begin position="349"/>
        <end position="469"/>
    </location>
</feature>
<evidence type="ECO:0000256" key="5">
    <source>
        <dbReference type="SAM" id="Phobius"/>
    </source>
</evidence>
<feature type="region of interest" description="Disordered" evidence="4">
    <location>
        <begin position="175"/>
        <end position="199"/>
    </location>
</feature>
<keyword evidence="5" id="KW-1133">Transmembrane helix</keyword>
<organism evidence="7 8">
    <name type="scientific">Hypsibius exemplaris</name>
    <name type="common">Freshwater tardigrade</name>
    <dbReference type="NCBI Taxonomy" id="2072580"/>
    <lineage>
        <taxon>Eukaryota</taxon>
        <taxon>Metazoa</taxon>
        <taxon>Ecdysozoa</taxon>
        <taxon>Tardigrada</taxon>
        <taxon>Eutardigrada</taxon>
        <taxon>Parachela</taxon>
        <taxon>Hypsibioidea</taxon>
        <taxon>Hypsibiidae</taxon>
        <taxon>Hypsibius</taxon>
    </lineage>
</organism>
<name>A0A9X6NCD0_HYPEX</name>
<dbReference type="InterPro" id="IPR003112">
    <property type="entry name" value="Olfac-like_dom"/>
</dbReference>
<feature type="compositionally biased region" description="Low complexity" evidence="4">
    <location>
        <begin position="376"/>
        <end position="386"/>
    </location>
</feature>
<keyword evidence="5" id="KW-0472">Membrane</keyword>
<proteinExistence type="predicted"/>
<feature type="transmembrane region" description="Helical" evidence="5">
    <location>
        <begin position="51"/>
        <end position="74"/>
    </location>
</feature>
<comment type="caution">
    <text evidence="7">The sequence shown here is derived from an EMBL/GenBank/DDBJ whole genome shotgun (WGS) entry which is preliminary data.</text>
</comment>
<dbReference type="InterPro" id="IPR050605">
    <property type="entry name" value="Olfactomedin-like_domain"/>
</dbReference>
<keyword evidence="8" id="KW-1185">Reference proteome</keyword>
<feature type="region of interest" description="Disordered" evidence="4">
    <location>
        <begin position="1"/>
        <end position="36"/>
    </location>
</feature>
<evidence type="ECO:0000313" key="8">
    <source>
        <dbReference type="Proteomes" id="UP000192578"/>
    </source>
</evidence>
<evidence type="ECO:0000313" key="7">
    <source>
        <dbReference type="EMBL" id="OWA50146.1"/>
    </source>
</evidence>
<feature type="domain" description="Olfactomedin-like" evidence="6">
    <location>
        <begin position="475"/>
        <end position="736"/>
    </location>
</feature>
<feature type="compositionally biased region" description="Polar residues" evidence="4">
    <location>
        <begin position="349"/>
        <end position="369"/>
    </location>
</feature>
<dbReference type="OrthoDB" id="8626508at2759"/>
<dbReference type="PROSITE" id="PS51132">
    <property type="entry name" value="OLF"/>
    <property type="match status" value="1"/>
</dbReference>
<feature type="compositionally biased region" description="Acidic residues" evidence="4">
    <location>
        <begin position="448"/>
        <end position="457"/>
    </location>
</feature>